<dbReference type="RefSeq" id="WP_145196194.1">
    <property type="nucleotide sequence ID" value="NZ_CP036267.1"/>
</dbReference>
<reference evidence="3 4" key="1">
    <citation type="submission" date="2019-02" db="EMBL/GenBank/DDBJ databases">
        <title>Deep-cultivation of Planctomycetes and their phenomic and genomic characterization uncovers novel biology.</title>
        <authorList>
            <person name="Wiegand S."/>
            <person name="Jogler M."/>
            <person name="Boedeker C."/>
            <person name="Pinto D."/>
            <person name="Vollmers J."/>
            <person name="Rivas-Marin E."/>
            <person name="Kohn T."/>
            <person name="Peeters S.H."/>
            <person name="Heuer A."/>
            <person name="Rast P."/>
            <person name="Oberbeckmann S."/>
            <person name="Bunk B."/>
            <person name="Jeske O."/>
            <person name="Meyerdierks A."/>
            <person name="Storesund J.E."/>
            <person name="Kallscheuer N."/>
            <person name="Luecker S."/>
            <person name="Lage O.M."/>
            <person name="Pohl T."/>
            <person name="Merkel B.J."/>
            <person name="Hornburger P."/>
            <person name="Mueller R.-W."/>
            <person name="Bruemmer F."/>
            <person name="Labrenz M."/>
            <person name="Spormann A.M."/>
            <person name="Op den Camp H."/>
            <person name="Overmann J."/>
            <person name="Amann R."/>
            <person name="Jetten M.S.M."/>
            <person name="Mascher T."/>
            <person name="Medema M.H."/>
            <person name="Devos D.P."/>
            <person name="Kaster A.-K."/>
            <person name="Ovreas L."/>
            <person name="Rohde M."/>
            <person name="Galperin M.Y."/>
            <person name="Jogler C."/>
        </authorList>
    </citation>
    <scope>NUCLEOTIDE SEQUENCE [LARGE SCALE GENOMIC DNA]</scope>
    <source>
        <strain evidence="3 4">Mal48</strain>
    </source>
</reference>
<feature type="region of interest" description="Disordered" evidence="1">
    <location>
        <begin position="57"/>
        <end position="77"/>
    </location>
</feature>
<evidence type="ECO:0008006" key="5">
    <source>
        <dbReference type="Google" id="ProtNLM"/>
    </source>
</evidence>
<gene>
    <name evidence="3" type="ORF">Mal48_07710</name>
</gene>
<dbReference type="EMBL" id="CP036267">
    <property type="protein sequence ID" value="QDT31537.1"/>
    <property type="molecule type" value="Genomic_DNA"/>
</dbReference>
<feature type="compositionally biased region" description="Polar residues" evidence="1">
    <location>
        <begin position="61"/>
        <end position="70"/>
    </location>
</feature>
<keyword evidence="4" id="KW-1185">Reference proteome</keyword>
<dbReference type="KEGG" id="tpol:Mal48_07710"/>
<evidence type="ECO:0000256" key="1">
    <source>
        <dbReference type="SAM" id="MobiDB-lite"/>
    </source>
</evidence>
<name>A0A517QJ17_9PLAN</name>
<protein>
    <recommendedName>
        <fullName evidence="5">DUF1571 domain-containing protein</fullName>
    </recommendedName>
</protein>
<dbReference type="Pfam" id="PF07608">
    <property type="entry name" value="DUF1571"/>
    <property type="match status" value="1"/>
</dbReference>
<accession>A0A517QJ17</accession>
<dbReference type="PROSITE" id="PS51257">
    <property type="entry name" value="PROKAR_LIPOPROTEIN"/>
    <property type="match status" value="1"/>
</dbReference>
<feature type="chain" id="PRO_5022190156" description="DUF1571 domain-containing protein" evidence="2">
    <location>
        <begin position="27"/>
        <end position="329"/>
    </location>
</feature>
<dbReference type="OrthoDB" id="5456309at2"/>
<proteinExistence type="predicted"/>
<dbReference type="AlphaFoldDB" id="A0A517QJ17"/>
<evidence type="ECO:0000313" key="4">
    <source>
        <dbReference type="Proteomes" id="UP000315724"/>
    </source>
</evidence>
<sequence length="329" mass="36768" precursor="true">MMRKRRSNRYPGTNFLAVLIACGALAIAHLNSDPIAIGGSPNEESVNLMPPVLALPPTPSLPQHNAVAQDSSDDESAKEVLPAENPGVLKGIWALKMTSTLLRKGTKSFTKVTDYTASLYRQERLNGVLGTGQTIEMKLKHEPFSLYMKWLSGDEKGQQAIYVEDQNDGKLLVQPGGIKGRLTGVLKLDPEGSLAMAQSRHPATQAGLVELAKTILKFQEEDLKRGTGFQCELVDNQTFDDRPCYIFTCVYDSEEINSVYRKSVIYVDKELSMPVCVKNFCWAKDANPETIDDETLLEFYAYSGLELYKQLEVADFDAKNRSYRMRVRR</sequence>
<organism evidence="3 4">
    <name type="scientific">Thalassoglobus polymorphus</name>
    <dbReference type="NCBI Taxonomy" id="2527994"/>
    <lineage>
        <taxon>Bacteria</taxon>
        <taxon>Pseudomonadati</taxon>
        <taxon>Planctomycetota</taxon>
        <taxon>Planctomycetia</taxon>
        <taxon>Planctomycetales</taxon>
        <taxon>Planctomycetaceae</taxon>
        <taxon>Thalassoglobus</taxon>
    </lineage>
</organism>
<feature type="signal peptide" evidence="2">
    <location>
        <begin position="1"/>
        <end position="26"/>
    </location>
</feature>
<evidence type="ECO:0000256" key="2">
    <source>
        <dbReference type="SAM" id="SignalP"/>
    </source>
</evidence>
<dbReference type="Proteomes" id="UP000315724">
    <property type="component" value="Chromosome"/>
</dbReference>
<keyword evidence="2" id="KW-0732">Signal</keyword>
<evidence type="ECO:0000313" key="3">
    <source>
        <dbReference type="EMBL" id="QDT31537.1"/>
    </source>
</evidence>
<dbReference type="InterPro" id="IPR011465">
    <property type="entry name" value="DUF1571"/>
</dbReference>